<keyword evidence="2" id="KW-0472">Membrane</keyword>
<evidence type="ECO:0000256" key="1">
    <source>
        <dbReference type="ARBA" id="ARBA00010792"/>
    </source>
</evidence>
<dbReference type="InterPro" id="IPR051311">
    <property type="entry name" value="DedA_domain"/>
</dbReference>
<comment type="similarity">
    <text evidence="1">Belongs to the DedA family.</text>
</comment>
<comment type="caution">
    <text evidence="4">The sequence shown here is derived from an EMBL/GenBank/DDBJ whole genome shotgun (WGS) entry which is preliminary data.</text>
</comment>
<feature type="transmembrane region" description="Helical" evidence="2">
    <location>
        <begin position="137"/>
        <end position="158"/>
    </location>
</feature>
<feature type="transmembrane region" description="Helical" evidence="2">
    <location>
        <begin position="299"/>
        <end position="315"/>
    </location>
</feature>
<dbReference type="InterPro" id="IPR032816">
    <property type="entry name" value="VTT_dom"/>
</dbReference>
<reference evidence="4 5" key="1">
    <citation type="submission" date="2021-05" db="EMBL/GenBank/DDBJ databases">
        <title>Novel Bacillus species.</title>
        <authorList>
            <person name="Liu G."/>
        </authorList>
    </citation>
    <scope>NUCLEOTIDE SEQUENCE [LARGE SCALE GENOMIC DNA]</scope>
    <source>
        <strain evidence="5">FJAT-49780</strain>
    </source>
</reference>
<dbReference type="PANTHER" id="PTHR42709">
    <property type="entry name" value="ALKALINE PHOSPHATASE LIKE PROTEIN"/>
    <property type="match status" value="1"/>
</dbReference>
<dbReference type="Pfam" id="PF09335">
    <property type="entry name" value="VTT_dom"/>
    <property type="match status" value="1"/>
</dbReference>
<feature type="transmembrane region" description="Helical" evidence="2">
    <location>
        <begin position="217"/>
        <end position="237"/>
    </location>
</feature>
<sequence length="423" mass="48297">METMLSYVDQYGYIVLFIALMLELIALPIPGEILMSYAGYLVFQGHMNWVLCILAAALGSSVGMTIAYGIGYKLGHPFIEKHGHRFHMGPDRLNRISQWFTNHGNKMLIFGFFIPGVRHITGYFSGVTRLPIKVYMIYAYTGAFVWTAIFISIGKLLGPQWDQFHTSIKKYLIIGVLLAAVIFIMIYVYRKNKQKIKSWLIYFIKNMMEKRKRKAKLFIVFSMFVTLALISLMMGLIQDFLGNEFADFNEITILLIDSIFEGKWISAVSAFELAISNPTLICIASLTFLWIVWRGRERLYEIVFLFIAGIGGEVYEEGLRALFQKIAPKMSSSFPGEQTLLATVIYGFCLYLFVLHLRNHWIRIGAMVVVVIILFFSGSAQIYIENEWPSDVAAGYVFGGVWLGLNILLLEILRLSKFLKDNS</sequence>
<feature type="domain" description="VTT" evidence="3">
    <location>
        <begin position="29"/>
        <end position="155"/>
    </location>
</feature>
<accession>A0A942THQ5</accession>
<dbReference type="Gene3D" id="1.20.144.10">
    <property type="entry name" value="Phosphatidic acid phosphatase type 2/haloperoxidase"/>
    <property type="match status" value="1"/>
</dbReference>
<evidence type="ECO:0000259" key="3">
    <source>
        <dbReference type="Pfam" id="PF09335"/>
    </source>
</evidence>
<gene>
    <name evidence="4" type="ORF">KHA97_16000</name>
</gene>
<evidence type="ECO:0000313" key="4">
    <source>
        <dbReference type="EMBL" id="MBS4196569.1"/>
    </source>
</evidence>
<evidence type="ECO:0000313" key="5">
    <source>
        <dbReference type="Proteomes" id="UP000681414"/>
    </source>
</evidence>
<organism evidence="4 5">
    <name type="scientific">Lederbergia citri</name>
    <dbReference type="NCBI Taxonomy" id="2833580"/>
    <lineage>
        <taxon>Bacteria</taxon>
        <taxon>Bacillati</taxon>
        <taxon>Bacillota</taxon>
        <taxon>Bacilli</taxon>
        <taxon>Bacillales</taxon>
        <taxon>Bacillaceae</taxon>
        <taxon>Lederbergia</taxon>
    </lineage>
</organism>
<feature type="transmembrane region" description="Helical" evidence="2">
    <location>
        <begin position="264"/>
        <end position="292"/>
    </location>
</feature>
<dbReference type="RefSeq" id="WP_213125691.1">
    <property type="nucleotide sequence ID" value="NZ_JAGYPG010000002.1"/>
</dbReference>
<dbReference type="PANTHER" id="PTHR42709:SF9">
    <property type="entry name" value="ALKALINE PHOSPHATASE LIKE PROTEIN"/>
    <property type="match status" value="1"/>
</dbReference>
<keyword evidence="2" id="KW-0812">Transmembrane</keyword>
<keyword evidence="5" id="KW-1185">Reference proteome</keyword>
<evidence type="ECO:0000256" key="2">
    <source>
        <dbReference type="SAM" id="Phobius"/>
    </source>
</evidence>
<feature type="transmembrane region" description="Helical" evidence="2">
    <location>
        <begin position="364"/>
        <end position="384"/>
    </location>
</feature>
<dbReference type="InterPro" id="IPR036938">
    <property type="entry name" value="PAP2/HPO_sf"/>
</dbReference>
<feature type="transmembrane region" description="Helical" evidence="2">
    <location>
        <begin position="339"/>
        <end position="357"/>
    </location>
</feature>
<feature type="transmembrane region" description="Helical" evidence="2">
    <location>
        <begin position="107"/>
        <end position="125"/>
    </location>
</feature>
<dbReference type="AlphaFoldDB" id="A0A942THQ5"/>
<dbReference type="EMBL" id="JAGYPG010000002">
    <property type="protein sequence ID" value="MBS4196569.1"/>
    <property type="molecule type" value="Genomic_DNA"/>
</dbReference>
<protein>
    <submittedName>
        <fullName evidence="4">VTT domain-containing protein</fullName>
    </submittedName>
</protein>
<proteinExistence type="inferred from homology"/>
<dbReference type="Proteomes" id="UP000681414">
    <property type="component" value="Unassembled WGS sequence"/>
</dbReference>
<name>A0A942THQ5_9BACI</name>
<feature type="transmembrane region" description="Helical" evidence="2">
    <location>
        <begin position="49"/>
        <end position="70"/>
    </location>
</feature>
<feature type="transmembrane region" description="Helical" evidence="2">
    <location>
        <begin position="12"/>
        <end position="37"/>
    </location>
</feature>
<feature type="transmembrane region" description="Helical" evidence="2">
    <location>
        <begin position="396"/>
        <end position="413"/>
    </location>
</feature>
<dbReference type="SUPFAM" id="SSF48317">
    <property type="entry name" value="Acid phosphatase/Vanadium-dependent haloperoxidase"/>
    <property type="match status" value="1"/>
</dbReference>
<feature type="transmembrane region" description="Helical" evidence="2">
    <location>
        <begin position="170"/>
        <end position="189"/>
    </location>
</feature>
<keyword evidence="2" id="KW-1133">Transmembrane helix</keyword>
<dbReference type="GO" id="GO:0005886">
    <property type="term" value="C:plasma membrane"/>
    <property type="evidence" value="ECO:0007669"/>
    <property type="project" value="TreeGrafter"/>
</dbReference>